<organism evidence="2 3">
    <name type="scientific">Rhodocytophaga aerolata</name>
    <dbReference type="NCBI Taxonomy" id="455078"/>
    <lineage>
        <taxon>Bacteria</taxon>
        <taxon>Pseudomonadati</taxon>
        <taxon>Bacteroidota</taxon>
        <taxon>Cytophagia</taxon>
        <taxon>Cytophagales</taxon>
        <taxon>Rhodocytophagaceae</taxon>
        <taxon>Rhodocytophaga</taxon>
    </lineage>
</organism>
<evidence type="ECO:0000259" key="1">
    <source>
        <dbReference type="Pfam" id="PF13472"/>
    </source>
</evidence>
<dbReference type="Pfam" id="PF13472">
    <property type="entry name" value="Lipase_GDSL_2"/>
    <property type="match status" value="1"/>
</dbReference>
<sequence length="515" mass="58126">MVKPSRSLLLLGYILIILANVTFFLPPEIKLTETISFRSFTPGSIFEKQEVKYADISDITQKFNQPDPLELPEKAAPAKKKKKTKAAVVKQQAPVKPDTTEVLETRYHIQFPEKADTVLDGFFQALRSSLPSKELIRVLHYGDSQIEGDRITSFLRRRLQEQYGGCGIGLIPAVDGSGTRLTLLQRADRAWSRTLAFGPDYNKTLPGSYGVLGTYYTYTPIRHLSQIKPTSGQSSYSREETTTNGKFDFSTAEPVSLELMPSDMAKGRSRQVKNLKLLYRNPGAPFQLSVTMAGDTVNKNIDSSGSLRIYKYRLKKDFETIRLSFKSKKSPELYALALDCNTGIAVDNIPFRGSSGTEFIRMNKNLLKQQLKELNVKFIILQFGVNIVPYLTSNFSFYEEQLYNQLELLKSVAPEVSILVVGVSDMSRKEGEDYVSYPNIEPIRDAQRRAAFKAGCAFWDLYEAMGGKNSMPSWVFAEPPLANKDFTHFTPKGARLVSEMLYKALMMAYEEKNRI</sequence>
<protein>
    <submittedName>
        <fullName evidence="2">GDSL-type esterase/lipase family protein</fullName>
    </submittedName>
</protein>
<evidence type="ECO:0000313" key="2">
    <source>
        <dbReference type="EMBL" id="MDO1445042.1"/>
    </source>
</evidence>
<dbReference type="Gene3D" id="3.40.50.1110">
    <property type="entry name" value="SGNH hydrolase"/>
    <property type="match status" value="2"/>
</dbReference>
<dbReference type="SUPFAM" id="SSF52266">
    <property type="entry name" value="SGNH hydrolase"/>
    <property type="match status" value="1"/>
</dbReference>
<evidence type="ECO:0000313" key="3">
    <source>
        <dbReference type="Proteomes" id="UP001168528"/>
    </source>
</evidence>
<dbReference type="EMBL" id="JAUKPO010000001">
    <property type="protein sequence ID" value="MDO1445042.1"/>
    <property type="molecule type" value="Genomic_DNA"/>
</dbReference>
<feature type="domain" description="SGNH hydrolase-type esterase" evidence="1">
    <location>
        <begin position="336"/>
        <end position="496"/>
    </location>
</feature>
<reference evidence="2" key="1">
    <citation type="submission" date="2023-07" db="EMBL/GenBank/DDBJ databases">
        <title>The genome sequence of Rhodocytophaga aerolata KACC 12507.</title>
        <authorList>
            <person name="Zhang X."/>
        </authorList>
    </citation>
    <scope>NUCLEOTIDE SEQUENCE</scope>
    <source>
        <strain evidence="2">KACC 12507</strain>
    </source>
</reference>
<dbReference type="InterPro" id="IPR036514">
    <property type="entry name" value="SGNH_hydro_sf"/>
</dbReference>
<proteinExistence type="predicted"/>
<dbReference type="InterPro" id="IPR013830">
    <property type="entry name" value="SGNH_hydro"/>
</dbReference>
<comment type="caution">
    <text evidence="2">The sequence shown here is derived from an EMBL/GenBank/DDBJ whole genome shotgun (WGS) entry which is preliminary data.</text>
</comment>
<gene>
    <name evidence="2" type="ORF">Q0590_02210</name>
</gene>
<keyword evidence="3" id="KW-1185">Reference proteome</keyword>
<name>A0ABT8QYX6_9BACT</name>
<accession>A0ABT8QYX6</accession>
<dbReference type="Proteomes" id="UP001168528">
    <property type="component" value="Unassembled WGS sequence"/>
</dbReference>
<dbReference type="RefSeq" id="WP_302035841.1">
    <property type="nucleotide sequence ID" value="NZ_JAUKPO010000001.1"/>
</dbReference>